<accession>A0A8J5SWU8</accession>
<protein>
    <recommendedName>
        <fullName evidence="4">Major facilitator superfamily (MFS) profile domain-containing protein</fullName>
    </recommendedName>
</protein>
<keyword evidence="1" id="KW-1133">Transmembrane helix</keyword>
<gene>
    <name evidence="2" type="ORF">GUJ93_ZPchr0014g47229</name>
</gene>
<reference evidence="2" key="1">
    <citation type="journal article" date="2021" name="bioRxiv">
        <title>Whole Genome Assembly and Annotation of Northern Wild Rice, Zizania palustris L., Supports a Whole Genome Duplication in the Zizania Genus.</title>
        <authorList>
            <person name="Haas M."/>
            <person name="Kono T."/>
            <person name="Macchietto M."/>
            <person name="Millas R."/>
            <person name="McGilp L."/>
            <person name="Shao M."/>
            <person name="Duquette J."/>
            <person name="Hirsch C.N."/>
            <person name="Kimball J."/>
        </authorList>
    </citation>
    <scope>NUCLEOTIDE SEQUENCE</scope>
    <source>
        <tissue evidence="2">Fresh leaf tissue</tissue>
    </source>
</reference>
<evidence type="ECO:0000256" key="1">
    <source>
        <dbReference type="SAM" id="Phobius"/>
    </source>
</evidence>
<comment type="caution">
    <text evidence="2">The sequence shown here is derived from an EMBL/GenBank/DDBJ whole genome shotgun (WGS) entry which is preliminary data.</text>
</comment>
<proteinExistence type="predicted"/>
<evidence type="ECO:0008006" key="4">
    <source>
        <dbReference type="Google" id="ProtNLM"/>
    </source>
</evidence>
<dbReference type="EMBL" id="JAAALK010000086">
    <property type="protein sequence ID" value="KAG8082168.1"/>
    <property type="molecule type" value="Genomic_DNA"/>
</dbReference>
<sequence>MAREVAAREYGGGVTASVVVTCLMAASCGLIFGYDVGISGENASLCMHTAPSPPPPPRAPVHLASTVFVS</sequence>
<dbReference type="Proteomes" id="UP000729402">
    <property type="component" value="Unassembled WGS sequence"/>
</dbReference>
<evidence type="ECO:0000313" key="2">
    <source>
        <dbReference type="EMBL" id="KAG8082168.1"/>
    </source>
</evidence>
<feature type="transmembrane region" description="Helical" evidence="1">
    <location>
        <begin position="12"/>
        <end position="34"/>
    </location>
</feature>
<keyword evidence="3" id="KW-1185">Reference proteome</keyword>
<dbReference type="PROSITE" id="PS51257">
    <property type="entry name" value="PROKAR_LIPOPROTEIN"/>
    <property type="match status" value="1"/>
</dbReference>
<name>A0A8J5SWU8_ZIZPA</name>
<keyword evidence="1" id="KW-0812">Transmembrane</keyword>
<dbReference type="OrthoDB" id="1651023at2759"/>
<reference evidence="2" key="2">
    <citation type="submission" date="2021-02" db="EMBL/GenBank/DDBJ databases">
        <authorList>
            <person name="Kimball J.A."/>
            <person name="Haas M.W."/>
            <person name="Macchietto M."/>
            <person name="Kono T."/>
            <person name="Duquette J."/>
            <person name="Shao M."/>
        </authorList>
    </citation>
    <scope>NUCLEOTIDE SEQUENCE</scope>
    <source>
        <tissue evidence="2">Fresh leaf tissue</tissue>
    </source>
</reference>
<dbReference type="AlphaFoldDB" id="A0A8J5SWU8"/>
<evidence type="ECO:0000313" key="3">
    <source>
        <dbReference type="Proteomes" id="UP000729402"/>
    </source>
</evidence>
<keyword evidence="1" id="KW-0472">Membrane</keyword>
<organism evidence="2 3">
    <name type="scientific">Zizania palustris</name>
    <name type="common">Northern wild rice</name>
    <dbReference type="NCBI Taxonomy" id="103762"/>
    <lineage>
        <taxon>Eukaryota</taxon>
        <taxon>Viridiplantae</taxon>
        <taxon>Streptophyta</taxon>
        <taxon>Embryophyta</taxon>
        <taxon>Tracheophyta</taxon>
        <taxon>Spermatophyta</taxon>
        <taxon>Magnoliopsida</taxon>
        <taxon>Liliopsida</taxon>
        <taxon>Poales</taxon>
        <taxon>Poaceae</taxon>
        <taxon>BOP clade</taxon>
        <taxon>Oryzoideae</taxon>
        <taxon>Oryzeae</taxon>
        <taxon>Zizaniinae</taxon>
        <taxon>Zizania</taxon>
    </lineage>
</organism>